<reference evidence="2" key="1">
    <citation type="submission" date="2020-11" db="EMBL/GenBank/DDBJ databases">
        <authorList>
            <person name="Tran Van P."/>
        </authorList>
    </citation>
    <scope>NUCLEOTIDE SEQUENCE</scope>
</reference>
<feature type="compositionally biased region" description="Basic and acidic residues" evidence="1">
    <location>
        <begin position="386"/>
        <end position="416"/>
    </location>
</feature>
<name>A0A7R8W974_9CRUS</name>
<protein>
    <submittedName>
        <fullName evidence="2">Uncharacterized protein</fullName>
    </submittedName>
</protein>
<dbReference type="OrthoDB" id="10070774at2759"/>
<evidence type="ECO:0000313" key="2">
    <source>
        <dbReference type="EMBL" id="CAD7224671.1"/>
    </source>
</evidence>
<feature type="compositionally biased region" description="Pro residues" evidence="1">
    <location>
        <begin position="284"/>
        <end position="308"/>
    </location>
</feature>
<feature type="compositionally biased region" description="Basic and acidic residues" evidence="1">
    <location>
        <begin position="485"/>
        <end position="499"/>
    </location>
</feature>
<accession>A0A7R8W974</accession>
<dbReference type="AlphaFoldDB" id="A0A7R8W974"/>
<gene>
    <name evidence="2" type="ORF">CTOB1V02_LOCUS2626</name>
</gene>
<proteinExistence type="predicted"/>
<feature type="region of interest" description="Disordered" evidence="1">
    <location>
        <begin position="386"/>
        <end position="566"/>
    </location>
</feature>
<dbReference type="EMBL" id="OB660415">
    <property type="protein sequence ID" value="CAD7224671.1"/>
    <property type="molecule type" value="Genomic_DNA"/>
</dbReference>
<feature type="compositionally biased region" description="Basic residues" evidence="1">
    <location>
        <begin position="474"/>
        <end position="484"/>
    </location>
</feature>
<feature type="compositionally biased region" description="Acidic residues" evidence="1">
    <location>
        <begin position="329"/>
        <end position="338"/>
    </location>
</feature>
<organism evidence="2">
    <name type="scientific">Cyprideis torosa</name>
    <dbReference type="NCBI Taxonomy" id="163714"/>
    <lineage>
        <taxon>Eukaryota</taxon>
        <taxon>Metazoa</taxon>
        <taxon>Ecdysozoa</taxon>
        <taxon>Arthropoda</taxon>
        <taxon>Crustacea</taxon>
        <taxon>Oligostraca</taxon>
        <taxon>Ostracoda</taxon>
        <taxon>Podocopa</taxon>
        <taxon>Podocopida</taxon>
        <taxon>Cytherocopina</taxon>
        <taxon>Cytheroidea</taxon>
        <taxon>Cytherideidae</taxon>
        <taxon>Cyprideis</taxon>
    </lineage>
</organism>
<evidence type="ECO:0000256" key="1">
    <source>
        <dbReference type="SAM" id="MobiDB-lite"/>
    </source>
</evidence>
<feature type="region of interest" description="Disordered" evidence="1">
    <location>
        <begin position="256"/>
        <end position="338"/>
    </location>
</feature>
<sequence>MANQNPRRPPIQCASLVQSFGYNDLAGSEAVGEICLEVLSRSPNFHLSQRHQADASLVVGLIDRCQEELSARCGLPPLTREVVRDFIISQHIGKAPAFKDPSWNLTQCLKGPFGMGKEDIAGLVDLQGRRDIRQQKSAGVPQERPPHLNPDFVHPAFRQRGQPLQQGHAGMHPGGPNYIPGSPIPGARPTLGGSGQMLPSDSGVNLYNRDMQECIPVVPTTSLVARFQEPDQLWVDLDRCRKLWDARVAWVMFRKSDSAEEEPPMRSPYRRKSSQRPSYVHDFVPPPASAPPPSYYSPPPPSVPQPPKDTPKEETKEKKRRIGTCDQRSDDEDETEDNEIAALRERLAATEAAMGKLMDQIGAMQGIVAEMDEFREFLKMKRLKEQEELRRQGQSDENDRSLEEEDHRSSQNDRVESVSVGYRATSLEEEVPIEVIIPSSEEEEEATGGDDAPLDASRIERGRAPVRVGVSPKHTPRLRKKPKGEKRDDTPQPPPKDDLSDSNATNEDEEPEGLENFSDQLCRNTIGEAMFEATQRLRSPQPPDSTSEEGSLAPSEDSYPFTYTPDVVMKVEDIDSRRGMVLEEEESDGDSKKEL</sequence>